<dbReference type="Proteomes" id="UP001429984">
    <property type="component" value="Unassembled WGS sequence"/>
</dbReference>
<evidence type="ECO:0000256" key="2">
    <source>
        <dbReference type="ARBA" id="ARBA00022963"/>
    </source>
</evidence>
<dbReference type="InterPro" id="IPR016035">
    <property type="entry name" value="Acyl_Trfase/lysoPLipase"/>
</dbReference>
<protein>
    <submittedName>
        <fullName evidence="6">Patatin-like phospholipase family protein</fullName>
    </submittedName>
</protein>
<keyword evidence="2 4" id="KW-0442">Lipid degradation</keyword>
<dbReference type="Gene3D" id="3.40.1090.10">
    <property type="entry name" value="Cytosolic phospholipase A2 catalytic domain"/>
    <property type="match status" value="2"/>
</dbReference>
<evidence type="ECO:0000256" key="1">
    <source>
        <dbReference type="ARBA" id="ARBA00022801"/>
    </source>
</evidence>
<evidence type="ECO:0000313" key="6">
    <source>
        <dbReference type="EMBL" id="MBF6025096.1"/>
    </source>
</evidence>
<dbReference type="InterPro" id="IPR002641">
    <property type="entry name" value="PNPLA_dom"/>
</dbReference>
<organism evidence="6 7">
    <name type="scientific">Lysobacter niastensis</name>
    <dbReference type="NCBI Taxonomy" id="380629"/>
    <lineage>
        <taxon>Bacteria</taxon>
        <taxon>Pseudomonadati</taxon>
        <taxon>Pseudomonadota</taxon>
        <taxon>Gammaproteobacteria</taxon>
        <taxon>Lysobacterales</taxon>
        <taxon>Lysobacteraceae</taxon>
        <taxon>Lysobacter</taxon>
    </lineage>
</organism>
<dbReference type="Pfam" id="PF01734">
    <property type="entry name" value="Patatin"/>
    <property type="match status" value="1"/>
</dbReference>
<dbReference type="PROSITE" id="PS51635">
    <property type="entry name" value="PNPLA"/>
    <property type="match status" value="1"/>
</dbReference>
<keyword evidence="3 4" id="KW-0443">Lipid metabolism</keyword>
<evidence type="ECO:0000256" key="4">
    <source>
        <dbReference type="PROSITE-ProRule" id="PRU01161"/>
    </source>
</evidence>
<feature type="short sequence motif" description="GXSXG" evidence="4">
    <location>
        <begin position="42"/>
        <end position="46"/>
    </location>
</feature>
<feature type="active site" description="Nucleophile" evidence="4">
    <location>
        <position position="44"/>
    </location>
</feature>
<evidence type="ECO:0000313" key="7">
    <source>
        <dbReference type="Proteomes" id="UP001429984"/>
    </source>
</evidence>
<dbReference type="PANTHER" id="PTHR14226">
    <property type="entry name" value="NEUROPATHY TARGET ESTERASE/SWISS CHEESE D.MELANOGASTER"/>
    <property type="match status" value="1"/>
</dbReference>
<accession>A0ABS0B7V0</accession>
<keyword evidence="1 4" id="KW-0378">Hydrolase</keyword>
<evidence type="ECO:0000256" key="3">
    <source>
        <dbReference type="ARBA" id="ARBA00023098"/>
    </source>
</evidence>
<sequence length="289" mass="30642">MSDTGTHRTAFVLAGGGSLGAVEVGMLQALLKAGEQPSFLVGTSAGAINAAYFADRPTGEGADGLEQVWCALRRSDVMPISLRSIVVGMFGRRDHLVDSHGLRRLLERHISYQQLENASLPIHIVASELATGQEVLLSSGPAVDAVLASSAIPGVFPPVHIGTHVLVDGAIANNAPISVAVALGATRVIVLPAGYSCALHEVPSGAIPRAMHAISLLIARQLVADAQRWLDSEIELRIVPSLCPVTTSSYDYSMAKELISRARESTEYWIEAGGLQTPRIPSQLVEHRH</sequence>
<feature type="domain" description="PNPLA" evidence="5">
    <location>
        <begin position="11"/>
        <end position="181"/>
    </location>
</feature>
<dbReference type="InterPro" id="IPR050301">
    <property type="entry name" value="NTE"/>
</dbReference>
<reference evidence="6 7" key="1">
    <citation type="submission" date="2020-11" db="EMBL/GenBank/DDBJ databases">
        <title>Draft Genome Sequence and Secondary Metabolite Biosynthetic Potential of the Lysobacter niastensis Type strain DSM 18481.</title>
        <authorList>
            <person name="Turrini P."/>
            <person name="Artuso I."/>
            <person name="Tescari M."/>
            <person name="Lugli G.A."/>
            <person name="Frangipani E."/>
            <person name="Ventura M."/>
            <person name="Visca P."/>
        </authorList>
    </citation>
    <scope>NUCLEOTIDE SEQUENCE [LARGE SCALE GENOMIC DNA]</scope>
    <source>
        <strain evidence="6 7">DSM 18481</strain>
    </source>
</reference>
<gene>
    <name evidence="6" type="ORF">IU514_13775</name>
</gene>
<name>A0ABS0B7V0_9GAMM</name>
<dbReference type="EMBL" id="JADLZT010000007">
    <property type="protein sequence ID" value="MBF6025096.1"/>
    <property type="molecule type" value="Genomic_DNA"/>
</dbReference>
<dbReference type="CDD" id="cd07209">
    <property type="entry name" value="Pat_hypo_Ecoli_Z1214_like"/>
    <property type="match status" value="1"/>
</dbReference>
<feature type="active site" description="Proton acceptor" evidence="4">
    <location>
        <position position="168"/>
    </location>
</feature>
<keyword evidence="7" id="KW-1185">Reference proteome</keyword>
<evidence type="ECO:0000259" key="5">
    <source>
        <dbReference type="PROSITE" id="PS51635"/>
    </source>
</evidence>
<feature type="short sequence motif" description="DGA/G" evidence="4">
    <location>
        <begin position="168"/>
        <end position="170"/>
    </location>
</feature>
<feature type="short sequence motif" description="GXGXXG" evidence="4">
    <location>
        <begin position="15"/>
        <end position="20"/>
    </location>
</feature>
<dbReference type="PANTHER" id="PTHR14226:SF57">
    <property type="entry name" value="BLR7027 PROTEIN"/>
    <property type="match status" value="1"/>
</dbReference>
<dbReference type="RefSeq" id="WP_194931833.1">
    <property type="nucleotide sequence ID" value="NZ_JBHSNI010000001.1"/>
</dbReference>
<proteinExistence type="predicted"/>
<comment type="caution">
    <text evidence="6">The sequence shown here is derived from an EMBL/GenBank/DDBJ whole genome shotgun (WGS) entry which is preliminary data.</text>
</comment>
<dbReference type="SUPFAM" id="SSF52151">
    <property type="entry name" value="FabD/lysophospholipase-like"/>
    <property type="match status" value="1"/>
</dbReference>